<feature type="transmembrane region" description="Helical" evidence="1">
    <location>
        <begin position="84"/>
        <end position="106"/>
    </location>
</feature>
<dbReference type="InParanoid" id="A0A1Y1XXV4"/>
<keyword evidence="1" id="KW-1133">Transmembrane helix</keyword>
<reference evidence="2 3" key="1">
    <citation type="submission" date="2016-07" db="EMBL/GenBank/DDBJ databases">
        <title>Pervasive Adenine N6-methylation of Active Genes in Fungi.</title>
        <authorList>
            <consortium name="DOE Joint Genome Institute"/>
            <person name="Mondo S.J."/>
            <person name="Dannebaum R.O."/>
            <person name="Kuo R.C."/>
            <person name="Labutti K."/>
            <person name="Haridas S."/>
            <person name="Kuo A."/>
            <person name="Salamov A."/>
            <person name="Ahrendt S.R."/>
            <person name="Lipzen A."/>
            <person name="Sullivan W."/>
            <person name="Andreopoulos W.B."/>
            <person name="Clum A."/>
            <person name="Lindquist E."/>
            <person name="Daum C."/>
            <person name="Ramamoorthy G.K."/>
            <person name="Gryganskyi A."/>
            <person name="Culley D."/>
            <person name="Magnuson J.K."/>
            <person name="James T.Y."/>
            <person name="O'Malley M.A."/>
            <person name="Stajich J.E."/>
            <person name="Spatafora J.W."/>
            <person name="Visel A."/>
            <person name="Grigoriev I.V."/>
        </authorList>
    </citation>
    <scope>NUCLEOTIDE SEQUENCE [LARGE SCALE GENOMIC DNA]</scope>
    <source>
        <strain evidence="2 3">CBS 931.73</strain>
    </source>
</reference>
<sequence length="229" mass="25551">MRIPFLIDVQKSTLLVVSLQSLALTIPIVPDAHSKGKDLRGRSTYDEGADSVLPLGGKSLVKRILEEADVNNMITIGSITISPLYLAMFICICVSMTCLCIAIVFLQSRRARKRSMEMEAKSRSSMFEDVSSPRLNISEREKQDAANMSELGELLDGEEGYSVSPPLNGESTLNLLNNLAGPDSSTNQDHSRACEKRDKERTWQLGNLTLGSYHQPPQRRYLRDSYLVW</sequence>
<protein>
    <submittedName>
        <fullName evidence="2">Uncharacterized protein</fullName>
    </submittedName>
</protein>
<keyword evidence="3" id="KW-1185">Reference proteome</keyword>
<evidence type="ECO:0000313" key="2">
    <source>
        <dbReference type="EMBL" id="ORX90578.1"/>
    </source>
</evidence>
<gene>
    <name evidence="2" type="ORF">K493DRAFT_339910</name>
</gene>
<dbReference type="Proteomes" id="UP000193498">
    <property type="component" value="Unassembled WGS sequence"/>
</dbReference>
<comment type="caution">
    <text evidence="2">The sequence shown here is derived from an EMBL/GenBank/DDBJ whole genome shotgun (WGS) entry which is preliminary data.</text>
</comment>
<keyword evidence="1" id="KW-0472">Membrane</keyword>
<dbReference type="AlphaFoldDB" id="A0A1Y1XXV4"/>
<evidence type="ECO:0000256" key="1">
    <source>
        <dbReference type="SAM" id="Phobius"/>
    </source>
</evidence>
<organism evidence="2 3">
    <name type="scientific">Basidiobolus meristosporus CBS 931.73</name>
    <dbReference type="NCBI Taxonomy" id="1314790"/>
    <lineage>
        <taxon>Eukaryota</taxon>
        <taxon>Fungi</taxon>
        <taxon>Fungi incertae sedis</taxon>
        <taxon>Zoopagomycota</taxon>
        <taxon>Entomophthoromycotina</taxon>
        <taxon>Basidiobolomycetes</taxon>
        <taxon>Basidiobolales</taxon>
        <taxon>Basidiobolaceae</taxon>
        <taxon>Basidiobolus</taxon>
    </lineage>
</organism>
<dbReference type="EMBL" id="MCFE01000373">
    <property type="protein sequence ID" value="ORX90578.1"/>
    <property type="molecule type" value="Genomic_DNA"/>
</dbReference>
<keyword evidence="1" id="KW-0812">Transmembrane</keyword>
<accession>A0A1Y1XXV4</accession>
<proteinExistence type="predicted"/>
<evidence type="ECO:0000313" key="3">
    <source>
        <dbReference type="Proteomes" id="UP000193498"/>
    </source>
</evidence>
<name>A0A1Y1XXV4_9FUNG</name>